<gene>
    <name evidence="1" type="ORF">JAO78_004555</name>
</gene>
<dbReference type="Proteomes" id="UP000633814">
    <property type="component" value="Unassembled WGS sequence"/>
</dbReference>
<dbReference type="RefSeq" id="WP_226750170.1">
    <property type="nucleotide sequence ID" value="NZ_JAEINI020000002.1"/>
</dbReference>
<accession>A0ABS8C1T4</accession>
<keyword evidence="2" id="KW-1185">Reference proteome</keyword>
<protein>
    <submittedName>
        <fullName evidence="1">Capsule assembly Wzi family protein</fullName>
    </submittedName>
</protein>
<reference evidence="1 2" key="1">
    <citation type="submission" date="2021-10" db="EMBL/GenBank/DDBJ databases">
        <title>Alishewanella koreense sp. nov. isolated from seawater of southwestern coast in South Korea and the proposal for the reclassification of Rheinheimera perlucida and Rheinheimera tuosuensis as Arsukibacterium perlucida and Arsukibacterium tuosuensis.</title>
        <authorList>
            <person name="Kim K.H."/>
            <person name="Ruan W."/>
            <person name="Kim K.R."/>
            <person name="Baek J.H."/>
            <person name="Jeon C.O."/>
        </authorList>
    </citation>
    <scope>NUCLEOTIDE SEQUENCE [LARGE SCALE GENOMIC DNA]</scope>
    <source>
        <strain evidence="1 2">16-MA</strain>
    </source>
</reference>
<dbReference type="EMBL" id="JAEINI020000002">
    <property type="protein sequence ID" value="MCB5226080.1"/>
    <property type="molecule type" value="Genomic_DNA"/>
</dbReference>
<sequence length="472" mass="52759">MWLLALGGFGSIAPVKHIYRTLSETMRLLTTVFIAISSALVSPYLIAAPWIKTDDPYLQQSIQQLANAGFIATPVNTWPLMWQPILQDLARIDVTSLTPAQQHAYYRIQSAASFAQNTQIKTVALQGGNEPLGQQGFGSQSQQKAMLSLGAELKGGNWTTGIYQQFRHDSFDSNRYSKNDRNFDGSYGAYTAGNWVLIAAMQPQWWGPAIHSSFNFNNQQRPTKSLQVSRLNPNLPLLDSTQWLGPVSFNMQLGSFAGTAPLRHANYLATRLGLKPISKLELGFSARRIAPRIEELDQTQPYSSLLPEDDFSTVGMDVRYHLNAVSAIYAEASQQQGGNSSTSWLLGSHYHLGNQAVLLRFFAEYQRIPAQYNQWLFINPGMDNAALENEWVVGTHITTPNGQAGYVKLSHSNYVDDISPSQFQRAVTLHAGYQQPLLKGLLLIDYQLQKGTLAADETDFNHKASARWEWRW</sequence>
<comment type="caution">
    <text evidence="1">The sequence shown here is derived from an EMBL/GenBank/DDBJ whole genome shotgun (WGS) entry which is preliminary data.</text>
</comment>
<evidence type="ECO:0000313" key="2">
    <source>
        <dbReference type="Proteomes" id="UP000633814"/>
    </source>
</evidence>
<evidence type="ECO:0000313" key="1">
    <source>
        <dbReference type="EMBL" id="MCB5226080.1"/>
    </source>
</evidence>
<organism evidence="1 2">
    <name type="scientific">Alishewanella maricola</name>
    <dbReference type="NCBI Taxonomy" id="2795740"/>
    <lineage>
        <taxon>Bacteria</taxon>
        <taxon>Pseudomonadati</taxon>
        <taxon>Pseudomonadota</taxon>
        <taxon>Gammaproteobacteria</taxon>
        <taxon>Alteromonadales</taxon>
        <taxon>Alteromonadaceae</taxon>
        <taxon>Alishewanella</taxon>
    </lineage>
</organism>
<dbReference type="Pfam" id="PF14052">
    <property type="entry name" value="Caps_assemb_Wzi"/>
    <property type="match status" value="1"/>
</dbReference>
<dbReference type="InterPro" id="IPR038636">
    <property type="entry name" value="Wzi_sf"/>
</dbReference>
<dbReference type="Gene3D" id="2.40.160.130">
    <property type="entry name" value="Capsule assembly protein Wzi"/>
    <property type="match status" value="1"/>
</dbReference>
<proteinExistence type="predicted"/>
<name>A0ABS8C1T4_9ALTE</name>
<dbReference type="InterPro" id="IPR026950">
    <property type="entry name" value="Caps_assemb_Wzi"/>
</dbReference>